<dbReference type="AlphaFoldDB" id="A0A816IB63"/>
<protein>
    <submittedName>
        <fullName evidence="4">(rape) hypothetical protein</fullName>
    </submittedName>
</protein>
<reference evidence="4" key="1">
    <citation type="submission" date="2021-01" db="EMBL/GenBank/DDBJ databases">
        <authorList>
            <consortium name="Genoscope - CEA"/>
            <person name="William W."/>
        </authorList>
    </citation>
    <scope>NUCLEOTIDE SEQUENCE</scope>
</reference>
<keyword evidence="3" id="KW-0663">Pyridoxal phosphate</keyword>
<comment type="similarity">
    <text evidence="2">Belongs to the class-IV pyridoxal-phosphate-dependent aminotransferase family.</text>
</comment>
<dbReference type="SUPFAM" id="SSF56752">
    <property type="entry name" value="D-aminoacid aminotransferase-like PLP-dependent enzymes"/>
    <property type="match status" value="1"/>
</dbReference>
<dbReference type="InterPro" id="IPR036038">
    <property type="entry name" value="Aminotransferase-like"/>
</dbReference>
<dbReference type="PANTHER" id="PTHR42825">
    <property type="entry name" value="AMINO ACID AMINOTRANSFERASE"/>
    <property type="match status" value="1"/>
</dbReference>
<proteinExistence type="inferred from homology"/>
<sequence length="95" mass="10987">MGESTGLNDELYRKRIYRKFESGVLYKGIKGLYEGLKAYRTEDGRIMLFRPDQNALRLQSGAHRLCMPYPSVDQFVSAVKQVVLANKKWVCIKLE</sequence>
<dbReference type="GO" id="GO:0009081">
    <property type="term" value="P:branched-chain amino acid metabolic process"/>
    <property type="evidence" value="ECO:0007669"/>
    <property type="project" value="InterPro"/>
</dbReference>
<dbReference type="InterPro" id="IPR005786">
    <property type="entry name" value="B_amino_transII"/>
</dbReference>
<dbReference type="PANTHER" id="PTHR42825:SF8">
    <property type="entry name" value="METHIONINE AMINOTRANSFERASE BCAT4"/>
    <property type="match status" value="1"/>
</dbReference>
<accession>A0A816IB63</accession>
<gene>
    <name evidence="4" type="ORF">DARMORV10_C03P50630.1</name>
</gene>
<organism evidence="4">
    <name type="scientific">Brassica napus</name>
    <name type="common">Rape</name>
    <dbReference type="NCBI Taxonomy" id="3708"/>
    <lineage>
        <taxon>Eukaryota</taxon>
        <taxon>Viridiplantae</taxon>
        <taxon>Streptophyta</taxon>
        <taxon>Embryophyta</taxon>
        <taxon>Tracheophyta</taxon>
        <taxon>Spermatophyta</taxon>
        <taxon>Magnoliopsida</taxon>
        <taxon>eudicotyledons</taxon>
        <taxon>Gunneridae</taxon>
        <taxon>Pentapetalae</taxon>
        <taxon>rosids</taxon>
        <taxon>malvids</taxon>
        <taxon>Brassicales</taxon>
        <taxon>Brassicaceae</taxon>
        <taxon>Brassiceae</taxon>
        <taxon>Brassica</taxon>
    </lineage>
</organism>
<dbReference type="EMBL" id="HG994367">
    <property type="protein sequence ID" value="CAF1705162.1"/>
    <property type="molecule type" value="Genomic_DNA"/>
</dbReference>
<evidence type="ECO:0000256" key="1">
    <source>
        <dbReference type="ARBA" id="ARBA00001933"/>
    </source>
</evidence>
<dbReference type="GO" id="GO:0004084">
    <property type="term" value="F:branched-chain-amino-acid transaminase activity"/>
    <property type="evidence" value="ECO:0007669"/>
    <property type="project" value="InterPro"/>
</dbReference>
<dbReference type="Proteomes" id="UP001295469">
    <property type="component" value="Chromosome C03"/>
</dbReference>
<name>A0A816IB63_BRANA</name>
<comment type="cofactor">
    <cofactor evidence="1">
        <name>pyridoxal 5'-phosphate</name>
        <dbReference type="ChEBI" id="CHEBI:597326"/>
    </cofactor>
</comment>
<dbReference type="Gene3D" id="3.30.470.10">
    <property type="match status" value="1"/>
</dbReference>
<evidence type="ECO:0000256" key="3">
    <source>
        <dbReference type="ARBA" id="ARBA00022898"/>
    </source>
</evidence>
<evidence type="ECO:0000313" key="4">
    <source>
        <dbReference type="EMBL" id="CAF1705162.1"/>
    </source>
</evidence>
<dbReference type="InterPro" id="IPR043131">
    <property type="entry name" value="BCAT-like_N"/>
</dbReference>
<evidence type="ECO:0000256" key="2">
    <source>
        <dbReference type="ARBA" id="ARBA00009320"/>
    </source>
</evidence>